<dbReference type="Gene3D" id="3.40.50.620">
    <property type="entry name" value="HUPs"/>
    <property type="match status" value="1"/>
</dbReference>
<accession>A0AAW9SQY6</accession>
<feature type="domain" description="Electron transfer flavoprotein alpha/beta-subunit N-terminal" evidence="2">
    <location>
        <begin position="16"/>
        <end position="115"/>
    </location>
</feature>
<comment type="caution">
    <text evidence="3">The sequence shown here is derived from an EMBL/GenBank/DDBJ whole genome shotgun (WGS) entry which is preliminary data.</text>
</comment>
<evidence type="ECO:0000256" key="1">
    <source>
        <dbReference type="ARBA" id="ARBA00022982"/>
    </source>
</evidence>
<keyword evidence="1" id="KW-0813">Transport</keyword>
<reference evidence="3 4" key="1">
    <citation type="submission" date="2024-05" db="EMBL/GenBank/DDBJ databases">
        <title>Genome sequence of Ponticoccus litoralis KCCM 90028.</title>
        <authorList>
            <person name="Kim J.M."/>
            <person name="Lee J.K."/>
            <person name="Choi B.J."/>
            <person name="Bayburt H."/>
            <person name="Baek J.H."/>
            <person name="Jeon C.O."/>
        </authorList>
    </citation>
    <scope>NUCLEOTIDE SEQUENCE [LARGE SCALE GENOMIC DNA]</scope>
    <source>
        <strain evidence="3 4">KCCM 90028</strain>
    </source>
</reference>
<keyword evidence="4" id="KW-1185">Reference proteome</keyword>
<gene>
    <name evidence="3" type="ORF">ABFB10_23210</name>
</gene>
<dbReference type="Proteomes" id="UP001428774">
    <property type="component" value="Unassembled WGS sequence"/>
</dbReference>
<evidence type="ECO:0000313" key="3">
    <source>
        <dbReference type="EMBL" id="MEN9063478.1"/>
    </source>
</evidence>
<protein>
    <recommendedName>
        <fullName evidence="2">Electron transfer flavoprotein alpha/beta-subunit N-terminal domain-containing protein</fullName>
    </recommendedName>
</protein>
<dbReference type="SUPFAM" id="SSF52402">
    <property type="entry name" value="Adenine nucleotide alpha hydrolases-like"/>
    <property type="match status" value="1"/>
</dbReference>
<keyword evidence="1" id="KW-0249">Electron transport</keyword>
<dbReference type="InterPro" id="IPR014729">
    <property type="entry name" value="Rossmann-like_a/b/a_fold"/>
</dbReference>
<sequence length="207" mass="21414">MAPLFRDGPEADRARAAAFDGPAGGDPAAALARVFAGAVPDAILMGMQAAAPLGMGLVPYQLARLLGLPVVADVTAILPDGEAMCLHVAQPWGKRKVLRVSGPFVATIGQAGPEPRGYSHRAALAGRIVDADTTAPAALDLRPARPVPGRRLKPLNEDVELRLARAHGANASARARRQIRPDTAGQGALEVRAALLKAGLWPDGDQG</sequence>
<name>A0AAW9SQY6_9RHOB</name>
<dbReference type="Pfam" id="PF01012">
    <property type="entry name" value="ETF"/>
    <property type="match status" value="1"/>
</dbReference>
<dbReference type="EMBL" id="JBDNCH010000004">
    <property type="protein sequence ID" value="MEN9063478.1"/>
    <property type="molecule type" value="Genomic_DNA"/>
</dbReference>
<evidence type="ECO:0000313" key="4">
    <source>
        <dbReference type="Proteomes" id="UP001428774"/>
    </source>
</evidence>
<dbReference type="RefSeq" id="WP_347168629.1">
    <property type="nucleotide sequence ID" value="NZ_JBDNCH010000004.1"/>
</dbReference>
<dbReference type="AlphaFoldDB" id="A0AAW9SQY6"/>
<organism evidence="3 4">
    <name type="scientific">Ponticoccus litoralis</name>
    <dbReference type="NCBI Taxonomy" id="422297"/>
    <lineage>
        <taxon>Bacteria</taxon>
        <taxon>Pseudomonadati</taxon>
        <taxon>Pseudomonadota</taxon>
        <taxon>Alphaproteobacteria</taxon>
        <taxon>Rhodobacterales</taxon>
        <taxon>Roseobacteraceae</taxon>
        <taxon>Ponticoccus</taxon>
    </lineage>
</organism>
<evidence type="ECO:0000259" key="2">
    <source>
        <dbReference type="Pfam" id="PF01012"/>
    </source>
</evidence>
<proteinExistence type="predicted"/>
<dbReference type="InterPro" id="IPR014730">
    <property type="entry name" value="ETF_a/b_N"/>
</dbReference>